<dbReference type="InterPro" id="IPR020966">
    <property type="entry name" value="ALMT"/>
</dbReference>
<comment type="similarity">
    <text evidence="2">Belongs to the aromatic acid exporter (TC 2.A.85) family.</text>
</comment>
<dbReference type="GO" id="GO:0034220">
    <property type="term" value="P:monoatomic ion transmembrane transport"/>
    <property type="evidence" value="ECO:0007669"/>
    <property type="project" value="UniProtKB-KW"/>
</dbReference>
<reference evidence="10 11" key="1">
    <citation type="submission" date="2015-01" db="EMBL/GenBank/DDBJ databases">
        <title>Genome of allotetraploid Gossypium barbadense reveals genomic plasticity and fiber elongation in cotton evolution.</title>
        <authorList>
            <person name="Chen X."/>
            <person name="Liu X."/>
            <person name="Zhao B."/>
            <person name="Zheng H."/>
            <person name="Hu Y."/>
            <person name="Lu G."/>
            <person name="Yang C."/>
            <person name="Chen J."/>
            <person name="Shan C."/>
            <person name="Zhang L."/>
            <person name="Zhou Y."/>
            <person name="Wang L."/>
            <person name="Guo W."/>
            <person name="Bai Y."/>
            <person name="Ruan J."/>
            <person name="Shangguan X."/>
            <person name="Mao Y."/>
            <person name="Jiang J."/>
            <person name="Zhu Y."/>
            <person name="Lei J."/>
            <person name="Kang H."/>
            <person name="Chen S."/>
            <person name="He X."/>
            <person name="Wang R."/>
            <person name="Wang Y."/>
            <person name="Chen J."/>
            <person name="Wang L."/>
            <person name="Yu S."/>
            <person name="Wang B."/>
            <person name="Wei J."/>
            <person name="Song S."/>
            <person name="Lu X."/>
            <person name="Gao Z."/>
            <person name="Gu W."/>
            <person name="Deng X."/>
            <person name="Ma D."/>
            <person name="Wang S."/>
            <person name="Liang W."/>
            <person name="Fang L."/>
            <person name="Cai C."/>
            <person name="Zhu X."/>
            <person name="Zhou B."/>
            <person name="Zhang Y."/>
            <person name="Chen Z."/>
            <person name="Xu S."/>
            <person name="Zhu R."/>
            <person name="Wang S."/>
            <person name="Zhang T."/>
            <person name="Zhao G."/>
        </authorList>
    </citation>
    <scope>NUCLEOTIDE SEQUENCE [LARGE SCALE GENOMIC DNA]</scope>
    <source>
        <strain evidence="11">cv. Xinhai21</strain>
        <tissue evidence="10">Leaf</tissue>
    </source>
</reference>
<feature type="transmembrane region" description="Helical" evidence="9">
    <location>
        <begin position="47"/>
        <end position="66"/>
    </location>
</feature>
<name>A0A2P5W8L5_GOSBA</name>
<evidence type="ECO:0000256" key="5">
    <source>
        <dbReference type="ARBA" id="ARBA00022989"/>
    </source>
</evidence>
<keyword evidence="4 9" id="KW-0812">Transmembrane</keyword>
<evidence type="ECO:0000256" key="3">
    <source>
        <dbReference type="ARBA" id="ARBA00022448"/>
    </source>
</evidence>
<evidence type="ECO:0000313" key="10">
    <source>
        <dbReference type="EMBL" id="PPR87422.1"/>
    </source>
</evidence>
<dbReference type="AlphaFoldDB" id="A0A2P5W8L5"/>
<evidence type="ECO:0000256" key="8">
    <source>
        <dbReference type="ARBA" id="ARBA00023303"/>
    </source>
</evidence>
<organism evidence="10 11">
    <name type="scientific">Gossypium barbadense</name>
    <name type="common">Sea Island cotton</name>
    <name type="synonym">Hibiscus barbadensis</name>
    <dbReference type="NCBI Taxonomy" id="3634"/>
    <lineage>
        <taxon>Eukaryota</taxon>
        <taxon>Viridiplantae</taxon>
        <taxon>Streptophyta</taxon>
        <taxon>Embryophyta</taxon>
        <taxon>Tracheophyta</taxon>
        <taxon>Spermatophyta</taxon>
        <taxon>Magnoliopsida</taxon>
        <taxon>eudicotyledons</taxon>
        <taxon>Gunneridae</taxon>
        <taxon>Pentapetalae</taxon>
        <taxon>rosids</taxon>
        <taxon>malvids</taxon>
        <taxon>Malvales</taxon>
        <taxon>Malvaceae</taxon>
        <taxon>Malvoideae</taxon>
        <taxon>Gossypium</taxon>
    </lineage>
</organism>
<evidence type="ECO:0000256" key="1">
    <source>
        <dbReference type="ARBA" id="ARBA00004141"/>
    </source>
</evidence>
<evidence type="ECO:0000256" key="9">
    <source>
        <dbReference type="SAM" id="Phobius"/>
    </source>
</evidence>
<proteinExistence type="inferred from homology"/>
<accession>A0A2P5W8L5</accession>
<protein>
    <submittedName>
        <fullName evidence="10">Uncharacterized protein</fullName>
    </submittedName>
</protein>
<dbReference type="EMBL" id="KZ668586">
    <property type="protein sequence ID" value="PPR87422.1"/>
    <property type="molecule type" value="Genomic_DNA"/>
</dbReference>
<gene>
    <name evidence="10" type="ORF">GOBAR_AA33270</name>
</gene>
<keyword evidence="8" id="KW-0407">Ion channel</keyword>
<dbReference type="OrthoDB" id="68611at2759"/>
<evidence type="ECO:0000256" key="2">
    <source>
        <dbReference type="ARBA" id="ARBA00007079"/>
    </source>
</evidence>
<dbReference type="Pfam" id="PF11744">
    <property type="entry name" value="ALMT"/>
    <property type="match status" value="1"/>
</dbReference>
<comment type="subcellular location">
    <subcellularLocation>
        <location evidence="1">Membrane</location>
        <topology evidence="1">Multi-pass membrane protein</topology>
    </subcellularLocation>
</comment>
<evidence type="ECO:0000256" key="6">
    <source>
        <dbReference type="ARBA" id="ARBA00023065"/>
    </source>
</evidence>
<evidence type="ECO:0000256" key="4">
    <source>
        <dbReference type="ARBA" id="ARBA00022692"/>
    </source>
</evidence>
<dbReference type="GO" id="GO:0016020">
    <property type="term" value="C:membrane"/>
    <property type="evidence" value="ECO:0007669"/>
    <property type="project" value="UniProtKB-SubCell"/>
</dbReference>
<dbReference type="PANTHER" id="PTHR31086">
    <property type="entry name" value="ALUMINUM-ACTIVATED MALATE TRANSPORTER 10"/>
    <property type="match status" value="1"/>
</dbReference>
<keyword evidence="3" id="KW-0813">Transport</keyword>
<dbReference type="GO" id="GO:0015743">
    <property type="term" value="P:malate transport"/>
    <property type="evidence" value="ECO:0007669"/>
    <property type="project" value="InterPro"/>
</dbReference>
<dbReference type="Proteomes" id="UP000239757">
    <property type="component" value="Unassembled WGS sequence"/>
</dbReference>
<keyword evidence="6" id="KW-0406">Ion transport</keyword>
<keyword evidence="5 9" id="KW-1133">Transmembrane helix</keyword>
<sequence>MEANVVVEGGSSNSWLALVDSIVKIRSKVAEFPGKMKKVAEDDPRRIVHSFKVGLAITLVSLFYYFDHLYVGFGSSAMWAVLTVIVVIEFSVGKPLK</sequence>
<keyword evidence="7 9" id="KW-0472">Membrane</keyword>
<feature type="transmembrane region" description="Helical" evidence="9">
    <location>
        <begin position="72"/>
        <end position="92"/>
    </location>
</feature>
<evidence type="ECO:0000256" key="7">
    <source>
        <dbReference type="ARBA" id="ARBA00023136"/>
    </source>
</evidence>
<evidence type="ECO:0000313" key="11">
    <source>
        <dbReference type="Proteomes" id="UP000239757"/>
    </source>
</evidence>